<feature type="region of interest" description="Disordered" evidence="1">
    <location>
        <begin position="378"/>
        <end position="403"/>
    </location>
</feature>
<evidence type="ECO:0008006" key="4">
    <source>
        <dbReference type="Google" id="ProtNLM"/>
    </source>
</evidence>
<evidence type="ECO:0000313" key="2">
    <source>
        <dbReference type="EMBL" id="EYU39797.1"/>
    </source>
</evidence>
<dbReference type="STRING" id="4155.A0A022RHC3"/>
<dbReference type="PANTHER" id="PTHR33527:SF28">
    <property type="entry name" value="GB|AAD43168.1"/>
    <property type="match status" value="1"/>
</dbReference>
<dbReference type="AlphaFoldDB" id="A0A022RHC3"/>
<name>A0A022RHC3_ERYGU</name>
<dbReference type="eggNOG" id="ENOG502SPGG">
    <property type="taxonomic scope" value="Eukaryota"/>
</dbReference>
<accession>A0A022RHC3</accession>
<evidence type="ECO:0000256" key="1">
    <source>
        <dbReference type="SAM" id="MobiDB-lite"/>
    </source>
</evidence>
<sequence>MDNGGGDQSLFPAEKCPQVTDEAFNLFHAIDRELYTRLIHNLGRDPAGSVQVMAFWIWLERETNDMNLIKRMLSLPPALLNEAADETDTCLKCVETDVFPFGEHHANEVSLLSGLLTTPIVNLRFLHDHRIAVLRGVTRVINTVCSRAFSDILRPTWRGGGGGGVREVGESSRDAAAAAPLMMRRMLFHPPHLNVPFVPLPPPHVLTPGSHGGGPPPPPGLVAADAVGIPIHMLGAAGSFPVYDLAAQRQLMGSELGEMLSRNLTINSPRETTNAVNFNGGVAVGNDGEEEVGPDDRTIFLTFSKGYPITEDEVREFFTRRFGDFIEDMIMQEVGEEEQVLYARMVSRSTAVIEAIVRGNKAKYSINGKHVWARKYVKKSTSSSSPPRGDHIANSSSSGQAVN</sequence>
<protein>
    <recommendedName>
        <fullName evidence="4">RRM domain-containing protein</fullName>
    </recommendedName>
</protein>
<dbReference type="EMBL" id="KI630443">
    <property type="protein sequence ID" value="EYU39797.1"/>
    <property type="molecule type" value="Genomic_DNA"/>
</dbReference>
<dbReference type="PANTHER" id="PTHR33527">
    <property type="entry name" value="OS07G0274300 PROTEIN"/>
    <property type="match status" value="1"/>
</dbReference>
<keyword evidence="3" id="KW-1185">Reference proteome</keyword>
<evidence type="ECO:0000313" key="3">
    <source>
        <dbReference type="Proteomes" id="UP000030748"/>
    </source>
</evidence>
<feature type="compositionally biased region" description="Polar residues" evidence="1">
    <location>
        <begin position="393"/>
        <end position="403"/>
    </location>
</feature>
<organism evidence="2 3">
    <name type="scientific">Erythranthe guttata</name>
    <name type="common">Yellow monkey flower</name>
    <name type="synonym">Mimulus guttatus</name>
    <dbReference type="NCBI Taxonomy" id="4155"/>
    <lineage>
        <taxon>Eukaryota</taxon>
        <taxon>Viridiplantae</taxon>
        <taxon>Streptophyta</taxon>
        <taxon>Embryophyta</taxon>
        <taxon>Tracheophyta</taxon>
        <taxon>Spermatophyta</taxon>
        <taxon>Magnoliopsida</taxon>
        <taxon>eudicotyledons</taxon>
        <taxon>Gunneridae</taxon>
        <taxon>Pentapetalae</taxon>
        <taxon>asterids</taxon>
        <taxon>lamiids</taxon>
        <taxon>Lamiales</taxon>
        <taxon>Phrymaceae</taxon>
        <taxon>Erythranthe</taxon>
    </lineage>
</organism>
<proteinExistence type="predicted"/>
<gene>
    <name evidence="2" type="ORF">MIMGU_mgv1a026127mg</name>
</gene>
<reference evidence="2 3" key="1">
    <citation type="journal article" date="2013" name="Proc. Natl. Acad. Sci. U.S.A.">
        <title>Fine-scale variation in meiotic recombination in Mimulus inferred from population shotgun sequencing.</title>
        <authorList>
            <person name="Hellsten U."/>
            <person name="Wright K.M."/>
            <person name="Jenkins J."/>
            <person name="Shu S."/>
            <person name="Yuan Y."/>
            <person name="Wessler S.R."/>
            <person name="Schmutz J."/>
            <person name="Willis J.H."/>
            <person name="Rokhsar D.S."/>
        </authorList>
    </citation>
    <scope>NUCLEOTIDE SEQUENCE [LARGE SCALE GENOMIC DNA]</scope>
    <source>
        <strain evidence="3">cv. DUN x IM62</strain>
    </source>
</reference>
<dbReference type="Proteomes" id="UP000030748">
    <property type="component" value="Unassembled WGS sequence"/>
</dbReference>